<evidence type="ECO:0000313" key="2">
    <source>
        <dbReference type="EMBL" id="AXH11864.1"/>
    </source>
</evidence>
<name>A0AAX2ABG7_9BACT</name>
<dbReference type="Proteomes" id="UP000289193">
    <property type="component" value="Unassembled WGS sequence"/>
</dbReference>
<dbReference type="Gene3D" id="3.40.50.300">
    <property type="entry name" value="P-loop containing nucleotide triphosphate hydrolases"/>
    <property type="match status" value="1"/>
</dbReference>
<proteinExistence type="predicted"/>
<dbReference type="AlphaFoldDB" id="A0AAX2ABG7"/>
<evidence type="ECO:0000313" key="3">
    <source>
        <dbReference type="EMBL" id="RXK10987.1"/>
    </source>
</evidence>
<organism evidence="3 5">
    <name type="scientific">Halarcobacter bivalviorum</name>
    <dbReference type="NCBI Taxonomy" id="663364"/>
    <lineage>
        <taxon>Bacteria</taxon>
        <taxon>Pseudomonadati</taxon>
        <taxon>Campylobacterota</taxon>
        <taxon>Epsilonproteobacteria</taxon>
        <taxon>Campylobacterales</taxon>
        <taxon>Arcobacteraceae</taxon>
        <taxon>Halarcobacter</taxon>
    </lineage>
</organism>
<evidence type="ECO:0000256" key="1">
    <source>
        <dbReference type="SAM" id="Phobius"/>
    </source>
</evidence>
<dbReference type="EMBL" id="CP031217">
    <property type="protein sequence ID" value="AXH11864.1"/>
    <property type="molecule type" value="Genomic_DNA"/>
</dbReference>
<keyword evidence="1" id="KW-0812">Transmembrane</keyword>
<protein>
    <submittedName>
        <fullName evidence="3">Uncharacterized protein</fullName>
    </submittedName>
</protein>
<reference evidence="2 4" key="2">
    <citation type="submission" date="2018-07" db="EMBL/GenBank/DDBJ databases">
        <title>Complete genome of the Arcobacter bivalviorum type strain LMG 26154.</title>
        <authorList>
            <person name="Miller W.G."/>
            <person name="Yee E."/>
            <person name="Bono J.L."/>
        </authorList>
    </citation>
    <scope>NUCLEOTIDE SEQUENCE [LARGE SCALE GENOMIC DNA]</scope>
    <source>
        <strain evidence="2 4">LMG 26154</strain>
    </source>
</reference>
<keyword evidence="1" id="KW-0472">Membrane</keyword>
<keyword evidence="5" id="KW-1185">Reference proteome</keyword>
<accession>A0AAX2ABG7</accession>
<dbReference type="InterPro" id="IPR027417">
    <property type="entry name" value="P-loop_NTPase"/>
</dbReference>
<evidence type="ECO:0000313" key="4">
    <source>
        <dbReference type="Proteomes" id="UP000253850"/>
    </source>
</evidence>
<sequence length="310" mass="37671">MLEPKEDIVITLFEKVKEKNLNIELKEENRVLVKNEELNSFLKILFRFCSKNRICFNILREELDFLTIEIYDKEEIKTFFIEVEYSYDITKEKKEYKKSFNKYKNRKIYPIVGPDGVGKTTLLTSVIDIKKKDILYKRFKKIVRRSIIYNVMYPINRIFLKRKLGVKPEKDQHDDVHYLLVLLAGLFYYPFLVFNSNFRKKIVFVDRFFNDYLLENISFLDRKTSLRKNWRRLLSLIPTVFWTIHLDAKPKIILSRKDELKKRDVKKYKSYNFKIYLAKPSFIYTYINTGLELEKCKFFLEHTYNNVLEK</sequence>
<keyword evidence="1" id="KW-1133">Transmembrane helix</keyword>
<reference evidence="3 5" key="1">
    <citation type="submission" date="2017-10" db="EMBL/GenBank/DDBJ databases">
        <title>Genomics of the genus Arcobacter.</title>
        <authorList>
            <person name="Perez-Cataluna A."/>
            <person name="Figueras M.J."/>
        </authorList>
    </citation>
    <scope>NUCLEOTIDE SEQUENCE [LARGE SCALE GENOMIC DNA]</scope>
    <source>
        <strain evidence="3 5">CECT 7835</strain>
    </source>
</reference>
<dbReference type="RefSeq" id="WP_114838723.1">
    <property type="nucleotide sequence ID" value="NZ_CP031217.1"/>
</dbReference>
<dbReference type="Proteomes" id="UP000253850">
    <property type="component" value="Chromosome"/>
</dbReference>
<dbReference type="EMBL" id="PDKM01000001">
    <property type="protein sequence ID" value="RXK10987.1"/>
    <property type="molecule type" value="Genomic_DNA"/>
</dbReference>
<evidence type="ECO:0000313" key="5">
    <source>
        <dbReference type="Proteomes" id="UP000289193"/>
    </source>
</evidence>
<feature type="transmembrane region" description="Helical" evidence="1">
    <location>
        <begin position="176"/>
        <end position="194"/>
    </location>
</feature>
<dbReference type="KEGG" id="hbv:ABIV_0855"/>
<dbReference type="SUPFAM" id="SSF52540">
    <property type="entry name" value="P-loop containing nucleoside triphosphate hydrolases"/>
    <property type="match status" value="1"/>
</dbReference>
<gene>
    <name evidence="2" type="ORF">ABIV_0855</name>
    <name evidence="3" type="ORF">CRV05_01055</name>
</gene>